<evidence type="ECO:0000313" key="4">
    <source>
        <dbReference type="Proteomes" id="UP000020467"/>
    </source>
</evidence>
<feature type="transmembrane region" description="Helical" evidence="2">
    <location>
        <begin position="190"/>
        <end position="210"/>
    </location>
</feature>
<keyword evidence="2" id="KW-1133">Transmembrane helix</keyword>
<gene>
    <name evidence="3" type="ORF">CFIO01_01208</name>
</gene>
<dbReference type="OrthoDB" id="4838693at2759"/>
<evidence type="ECO:0000256" key="1">
    <source>
        <dbReference type="SAM" id="MobiDB-lite"/>
    </source>
</evidence>
<name>A0A010QLB3_9PEZI</name>
<dbReference type="AlphaFoldDB" id="A0A010QLB3"/>
<feature type="region of interest" description="Disordered" evidence="1">
    <location>
        <begin position="277"/>
        <end position="346"/>
    </location>
</feature>
<evidence type="ECO:0000256" key="2">
    <source>
        <dbReference type="SAM" id="Phobius"/>
    </source>
</evidence>
<dbReference type="Proteomes" id="UP000020467">
    <property type="component" value="Unassembled WGS sequence"/>
</dbReference>
<dbReference type="EMBL" id="JARH01000415">
    <property type="protein sequence ID" value="EXF80837.1"/>
    <property type="molecule type" value="Genomic_DNA"/>
</dbReference>
<organism evidence="3 4">
    <name type="scientific">Colletotrichum fioriniae PJ7</name>
    <dbReference type="NCBI Taxonomy" id="1445577"/>
    <lineage>
        <taxon>Eukaryota</taxon>
        <taxon>Fungi</taxon>
        <taxon>Dikarya</taxon>
        <taxon>Ascomycota</taxon>
        <taxon>Pezizomycotina</taxon>
        <taxon>Sordariomycetes</taxon>
        <taxon>Hypocreomycetidae</taxon>
        <taxon>Glomerellales</taxon>
        <taxon>Glomerellaceae</taxon>
        <taxon>Colletotrichum</taxon>
        <taxon>Colletotrichum acutatum species complex</taxon>
    </lineage>
</organism>
<dbReference type="HOGENOM" id="CLU_801696_0_0_1"/>
<proteinExistence type="predicted"/>
<feature type="compositionally biased region" description="Polar residues" evidence="1">
    <location>
        <begin position="34"/>
        <end position="44"/>
    </location>
</feature>
<dbReference type="eggNOG" id="ENOG502T544">
    <property type="taxonomic scope" value="Eukaryota"/>
</dbReference>
<keyword evidence="2" id="KW-0812">Transmembrane</keyword>
<feature type="transmembrane region" description="Helical" evidence="2">
    <location>
        <begin position="222"/>
        <end position="244"/>
    </location>
</feature>
<evidence type="ECO:0000313" key="3">
    <source>
        <dbReference type="EMBL" id="EXF80837.1"/>
    </source>
</evidence>
<accession>A0A010QLB3</accession>
<comment type="caution">
    <text evidence="3">The sequence shown here is derived from an EMBL/GenBank/DDBJ whole genome shotgun (WGS) entry which is preliminary data.</text>
</comment>
<dbReference type="KEGG" id="cfj:CFIO01_01208"/>
<feature type="region of interest" description="Disordered" evidence="1">
    <location>
        <begin position="111"/>
        <end position="132"/>
    </location>
</feature>
<protein>
    <submittedName>
        <fullName evidence="3">Uncharacterized protein</fullName>
    </submittedName>
</protein>
<sequence length="346" mass="37926">MAQSYFESNIATAALKDQLRAVQAKNAPNKPEWASSQQNEQPVSTKGPRPLRLVEKYNKEKDDSSTNHNIPDTSTISAQKTEITAESPHCSGAIQDDLPIQMVDAENGQQLPENSHRQNSEHLHVHESASTDHVTDQGRQLAENGELPPIKTFWEKVESALYLYQLRTHGDKEEHPFYRARAKAFSMHKAVGILTAFSVSLFFSVGIYLARDNVQPPLNLPFMFTWIAISGIVVLWAIVAIILIQCSKGGLKHDLEVARLGDAFNATTSGDAGSEGCFVNGERYEGQQPPKPDSITDGAHTQANGREAPEASGSGTHPSLDVIRESKGNWANNTKEELSKLSGTSE</sequence>
<feature type="region of interest" description="Disordered" evidence="1">
    <location>
        <begin position="22"/>
        <end position="51"/>
    </location>
</feature>
<feature type="compositionally biased region" description="Basic and acidic residues" evidence="1">
    <location>
        <begin position="114"/>
        <end position="132"/>
    </location>
</feature>
<reference evidence="3 4" key="1">
    <citation type="submission" date="2014-02" db="EMBL/GenBank/DDBJ databases">
        <title>The genome sequence of Colletotrichum fioriniae PJ7.</title>
        <authorList>
            <person name="Baroncelli R."/>
            <person name="Thon M.R."/>
        </authorList>
    </citation>
    <scope>NUCLEOTIDE SEQUENCE [LARGE SCALE GENOMIC DNA]</scope>
    <source>
        <strain evidence="3 4">PJ7</strain>
    </source>
</reference>
<keyword evidence="2" id="KW-0472">Membrane</keyword>
<keyword evidence="4" id="KW-1185">Reference proteome</keyword>